<reference evidence="2 3" key="1">
    <citation type="submission" date="2022-11" db="EMBL/GenBank/DDBJ databases">
        <title>Minimal conservation of predation-associated metabolite biosynthetic gene clusters underscores biosynthetic potential of Myxococcota including descriptions for ten novel species: Archangium lansinium sp. nov., Myxococcus landrumus sp. nov., Nannocystis bai.</title>
        <authorList>
            <person name="Ahearne A."/>
            <person name="Stevens C."/>
            <person name="Dowd S."/>
        </authorList>
    </citation>
    <scope>NUCLEOTIDE SEQUENCE [LARGE SCALE GENOMIC DNA]</scope>
    <source>
        <strain evidence="2 3">BB15-2</strain>
    </source>
</reference>
<protein>
    <submittedName>
        <fullName evidence="2">Pectin acetylesterase-family hydrolase</fullName>
    </submittedName>
</protein>
<keyword evidence="2" id="KW-0378">Hydrolase</keyword>
<evidence type="ECO:0000313" key="2">
    <source>
        <dbReference type="EMBL" id="MDC0723627.1"/>
    </source>
</evidence>
<feature type="region of interest" description="Disordered" evidence="1">
    <location>
        <begin position="31"/>
        <end position="71"/>
    </location>
</feature>
<dbReference type="PANTHER" id="PTHR21562:SF83">
    <property type="entry name" value="PECTIN ACETYLESTERASE 4"/>
    <property type="match status" value="1"/>
</dbReference>
<dbReference type="PANTHER" id="PTHR21562">
    <property type="entry name" value="NOTUM-RELATED"/>
    <property type="match status" value="1"/>
</dbReference>
<keyword evidence="3" id="KW-1185">Reference proteome</keyword>
<dbReference type="Pfam" id="PF03283">
    <property type="entry name" value="PAE"/>
    <property type="match status" value="1"/>
</dbReference>
<dbReference type="PROSITE" id="PS51257">
    <property type="entry name" value="PROKAR_LIPOPROTEIN"/>
    <property type="match status" value="1"/>
</dbReference>
<gene>
    <name evidence="2" type="ORF">POL25_42485</name>
</gene>
<dbReference type="EMBL" id="JAQNDL010000005">
    <property type="protein sequence ID" value="MDC0723627.1"/>
    <property type="molecule type" value="Genomic_DNA"/>
</dbReference>
<dbReference type="RefSeq" id="WP_272092171.1">
    <property type="nucleotide sequence ID" value="NZ_JAQNDL010000005.1"/>
</dbReference>
<dbReference type="Proteomes" id="UP001221686">
    <property type="component" value="Unassembled WGS sequence"/>
</dbReference>
<evidence type="ECO:0000313" key="3">
    <source>
        <dbReference type="Proteomes" id="UP001221686"/>
    </source>
</evidence>
<name>A0ABT5ECP9_9BACT</name>
<organism evidence="2 3">
    <name type="scientific">Nannocystis bainbridge</name>
    <dbReference type="NCBI Taxonomy" id="2995303"/>
    <lineage>
        <taxon>Bacteria</taxon>
        <taxon>Pseudomonadati</taxon>
        <taxon>Myxococcota</taxon>
        <taxon>Polyangia</taxon>
        <taxon>Nannocystales</taxon>
        <taxon>Nannocystaceae</taxon>
        <taxon>Nannocystis</taxon>
    </lineage>
</organism>
<dbReference type="InterPro" id="IPR004963">
    <property type="entry name" value="PAE/NOTUM"/>
</dbReference>
<proteinExistence type="predicted"/>
<evidence type="ECO:0000256" key="1">
    <source>
        <dbReference type="SAM" id="MobiDB-lite"/>
    </source>
</evidence>
<accession>A0ABT5ECP9</accession>
<comment type="caution">
    <text evidence="2">The sequence shown here is derived from an EMBL/GenBank/DDBJ whole genome shotgun (WGS) entry which is preliminary data.</text>
</comment>
<sequence length="391" mass="40699">MPHRADLPPSRAIVPRRMLAALLSLVACDGSSGDSQTDGASSSTTTSSTGDGTTGTSPTSGAGTGDIHGPTGEWVFHPVAGTICANGTPTGLGVNQGTGDRLVIYMSGGSACLDAGCTIGTPSMRKDGGFGADELAACVAGDCDGNVTFPADSIFDRAAAVNPFADATFVFISNCAGDYYVGDNDHEFSGWTAQFHGSRNQGLFAAALAASFPDAARVVLTGGSAGSVGATLNYWQWVEAFPGTRVDLVSDSFALVFADGPEWRYDLHAPQVPPGCPTCATDYRTVYAFNAGLAPGSRIAVLDSENNWTLDLATGYQYTQGLEALQPLLDDLPDLRYYIASGNVHILMQHPLDSAAIDVERDGEAPQRLSDFLAQMQGDDPAWASMSCLDP</sequence>
<dbReference type="GO" id="GO:0016787">
    <property type="term" value="F:hydrolase activity"/>
    <property type="evidence" value="ECO:0007669"/>
    <property type="project" value="UniProtKB-KW"/>
</dbReference>
<feature type="compositionally biased region" description="Low complexity" evidence="1">
    <location>
        <begin position="31"/>
        <end position="61"/>
    </location>
</feature>